<keyword evidence="1" id="KW-0812">Transmembrane</keyword>
<feature type="transmembrane region" description="Helical" evidence="1">
    <location>
        <begin position="7"/>
        <end position="25"/>
    </location>
</feature>
<gene>
    <name evidence="2" type="ORF">CBU02nite_05610</name>
</gene>
<evidence type="ECO:0000313" key="3">
    <source>
        <dbReference type="Proteomes" id="UP000321089"/>
    </source>
</evidence>
<sequence length="63" mass="7597">MHISLQLRTIIFYPPVFYSIIIAYVNTNKTYYIIFLNFKFVSYKAQITIRFSRLDISKINKNI</sequence>
<dbReference type="AlphaFoldDB" id="A0A512TIM3"/>
<protein>
    <submittedName>
        <fullName evidence="2">Uncharacterized protein</fullName>
    </submittedName>
</protein>
<dbReference type="EMBL" id="BKBC01000005">
    <property type="protein sequence ID" value="GEQ20055.1"/>
    <property type="molecule type" value="Genomic_DNA"/>
</dbReference>
<evidence type="ECO:0000256" key="1">
    <source>
        <dbReference type="SAM" id="Phobius"/>
    </source>
</evidence>
<name>A0A512TIM3_CLOBU</name>
<accession>A0A512TIM3</accession>
<dbReference type="Proteomes" id="UP000321089">
    <property type="component" value="Unassembled WGS sequence"/>
</dbReference>
<proteinExistence type="predicted"/>
<keyword evidence="1" id="KW-0472">Membrane</keyword>
<keyword evidence="1" id="KW-1133">Transmembrane helix</keyword>
<organism evidence="2 3">
    <name type="scientific">Clostridium butyricum</name>
    <dbReference type="NCBI Taxonomy" id="1492"/>
    <lineage>
        <taxon>Bacteria</taxon>
        <taxon>Bacillati</taxon>
        <taxon>Bacillota</taxon>
        <taxon>Clostridia</taxon>
        <taxon>Eubacteriales</taxon>
        <taxon>Clostridiaceae</taxon>
        <taxon>Clostridium</taxon>
    </lineage>
</organism>
<evidence type="ECO:0000313" key="2">
    <source>
        <dbReference type="EMBL" id="GEQ20055.1"/>
    </source>
</evidence>
<comment type="caution">
    <text evidence="2">The sequence shown here is derived from an EMBL/GenBank/DDBJ whole genome shotgun (WGS) entry which is preliminary data.</text>
</comment>
<reference evidence="2 3" key="1">
    <citation type="submission" date="2019-07" db="EMBL/GenBank/DDBJ databases">
        <title>Whole genome shotgun sequence of Clostridium butyricum NBRC 3858.</title>
        <authorList>
            <person name="Hosoyama A."/>
            <person name="Uohara A."/>
            <person name="Ohji S."/>
            <person name="Ichikawa N."/>
        </authorList>
    </citation>
    <scope>NUCLEOTIDE SEQUENCE [LARGE SCALE GENOMIC DNA]</scope>
    <source>
        <strain evidence="2 3">NBRC 3858</strain>
    </source>
</reference>